<gene>
    <name evidence="1" type="ORF">PHJA_002263100</name>
</gene>
<evidence type="ECO:0000313" key="2">
    <source>
        <dbReference type="Proteomes" id="UP000653305"/>
    </source>
</evidence>
<proteinExistence type="predicted"/>
<dbReference type="AlphaFoldDB" id="A0A830D464"/>
<organism evidence="1 2">
    <name type="scientific">Phtheirospermum japonicum</name>
    <dbReference type="NCBI Taxonomy" id="374723"/>
    <lineage>
        <taxon>Eukaryota</taxon>
        <taxon>Viridiplantae</taxon>
        <taxon>Streptophyta</taxon>
        <taxon>Embryophyta</taxon>
        <taxon>Tracheophyta</taxon>
        <taxon>Spermatophyta</taxon>
        <taxon>Magnoliopsida</taxon>
        <taxon>eudicotyledons</taxon>
        <taxon>Gunneridae</taxon>
        <taxon>Pentapetalae</taxon>
        <taxon>asterids</taxon>
        <taxon>lamiids</taxon>
        <taxon>Lamiales</taxon>
        <taxon>Orobanchaceae</taxon>
        <taxon>Orobanchaceae incertae sedis</taxon>
        <taxon>Phtheirospermum</taxon>
    </lineage>
</organism>
<sequence>MTPQIQLPSLTSQFAVHHPTTPNPSLGRQLHQSRVAIGFGIFQAREVSFFVGFGTSFSVNVNICHLHQKSAAKSPSIWRPSNSAQADSVVEQINASGTAIHLRRRLPDPAVGSRHHQIAAMIPNSIHLIHFHSKERAHHAPKGYLTVYEECLKLGLSLPLSGFLSEWLDSGNLLPSRGRTGFIEVLVMVSSRIWCFEDLLVREVWSRLSNIPNMAFGPQVQSLPGRIDEHGEGSTKVVELKIELNSTRERIETLAQEKVISSSMEYTKSMMKSIDDLYKVVVLLRSGALL</sequence>
<reference evidence="1" key="1">
    <citation type="submission" date="2020-07" db="EMBL/GenBank/DDBJ databases">
        <title>Ethylene signaling mediates host invasion by parasitic plants.</title>
        <authorList>
            <person name="Yoshida S."/>
        </authorList>
    </citation>
    <scope>NUCLEOTIDE SEQUENCE</scope>
    <source>
        <strain evidence="1">Okayama</strain>
    </source>
</reference>
<dbReference type="EMBL" id="BMAC01000663">
    <property type="protein sequence ID" value="GFQ01192.1"/>
    <property type="molecule type" value="Genomic_DNA"/>
</dbReference>
<evidence type="ECO:0000313" key="1">
    <source>
        <dbReference type="EMBL" id="GFQ01192.1"/>
    </source>
</evidence>
<comment type="caution">
    <text evidence="1">The sequence shown here is derived from an EMBL/GenBank/DDBJ whole genome shotgun (WGS) entry which is preliminary data.</text>
</comment>
<protein>
    <submittedName>
        <fullName evidence="1">Uncharacterized protein</fullName>
    </submittedName>
</protein>
<keyword evidence="2" id="KW-1185">Reference proteome</keyword>
<dbReference type="Proteomes" id="UP000653305">
    <property type="component" value="Unassembled WGS sequence"/>
</dbReference>
<accession>A0A830D464</accession>
<name>A0A830D464_9LAMI</name>